<dbReference type="AlphaFoldDB" id="A0AAV5D905"/>
<evidence type="ECO:0000313" key="3">
    <source>
        <dbReference type="Proteomes" id="UP001054889"/>
    </source>
</evidence>
<feature type="region of interest" description="Disordered" evidence="1">
    <location>
        <begin position="72"/>
        <end position="97"/>
    </location>
</feature>
<evidence type="ECO:0008006" key="4">
    <source>
        <dbReference type="Google" id="ProtNLM"/>
    </source>
</evidence>
<gene>
    <name evidence="2" type="primary">ga24342</name>
    <name evidence="2" type="ORF">PR202_ga24342</name>
</gene>
<name>A0AAV5D905_ELECO</name>
<keyword evidence="3" id="KW-1185">Reference proteome</keyword>
<dbReference type="EMBL" id="BQKI01000013">
    <property type="protein sequence ID" value="GJN06597.1"/>
    <property type="molecule type" value="Genomic_DNA"/>
</dbReference>
<organism evidence="2 3">
    <name type="scientific">Eleusine coracana subsp. coracana</name>
    <dbReference type="NCBI Taxonomy" id="191504"/>
    <lineage>
        <taxon>Eukaryota</taxon>
        <taxon>Viridiplantae</taxon>
        <taxon>Streptophyta</taxon>
        <taxon>Embryophyta</taxon>
        <taxon>Tracheophyta</taxon>
        <taxon>Spermatophyta</taxon>
        <taxon>Magnoliopsida</taxon>
        <taxon>Liliopsida</taxon>
        <taxon>Poales</taxon>
        <taxon>Poaceae</taxon>
        <taxon>PACMAD clade</taxon>
        <taxon>Chloridoideae</taxon>
        <taxon>Cynodonteae</taxon>
        <taxon>Eleusininae</taxon>
        <taxon>Eleusine</taxon>
    </lineage>
</organism>
<reference evidence="2" key="1">
    <citation type="journal article" date="2018" name="DNA Res.">
        <title>Multiple hybrid de novo genome assembly of finger millet, an orphan allotetraploid crop.</title>
        <authorList>
            <person name="Hatakeyama M."/>
            <person name="Aluri S."/>
            <person name="Balachadran M.T."/>
            <person name="Sivarajan S.R."/>
            <person name="Patrignani A."/>
            <person name="Gruter S."/>
            <person name="Poveda L."/>
            <person name="Shimizu-Inatsugi R."/>
            <person name="Baeten J."/>
            <person name="Francoijs K.J."/>
            <person name="Nataraja K.N."/>
            <person name="Reddy Y.A.N."/>
            <person name="Phadnis S."/>
            <person name="Ravikumar R.L."/>
            <person name="Schlapbach R."/>
            <person name="Sreeman S.M."/>
            <person name="Shimizu K.K."/>
        </authorList>
    </citation>
    <scope>NUCLEOTIDE SEQUENCE</scope>
</reference>
<evidence type="ECO:0000256" key="1">
    <source>
        <dbReference type="SAM" id="MobiDB-lite"/>
    </source>
</evidence>
<proteinExistence type="predicted"/>
<evidence type="ECO:0000313" key="2">
    <source>
        <dbReference type="EMBL" id="GJN06597.1"/>
    </source>
</evidence>
<reference evidence="2" key="2">
    <citation type="submission" date="2021-12" db="EMBL/GenBank/DDBJ databases">
        <title>Resequencing data analysis of finger millet.</title>
        <authorList>
            <person name="Hatakeyama M."/>
            <person name="Aluri S."/>
            <person name="Balachadran M.T."/>
            <person name="Sivarajan S.R."/>
            <person name="Poveda L."/>
            <person name="Shimizu-Inatsugi R."/>
            <person name="Schlapbach R."/>
            <person name="Sreeman S.M."/>
            <person name="Shimizu K.K."/>
        </authorList>
    </citation>
    <scope>NUCLEOTIDE SEQUENCE</scope>
</reference>
<protein>
    <recommendedName>
        <fullName evidence="4">Reverse transcriptase domain-containing protein</fullName>
    </recommendedName>
</protein>
<comment type="caution">
    <text evidence="2">The sequence shown here is derived from an EMBL/GenBank/DDBJ whole genome shotgun (WGS) entry which is preliminary data.</text>
</comment>
<dbReference type="Proteomes" id="UP001054889">
    <property type="component" value="Unassembled WGS sequence"/>
</dbReference>
<sequence>MDDQVARFVEVIKKIHINVPLVDAMQVPTYANNLKDILSNKRPMPTTEVIKLDEDINDIRIMMTEDGVPNQAVTSPPLVVAPPRVMDPSSNETTTYKGPITRARAQELKTVLMLMNDGPG</sequence>
<accession>A0AAV5D905</accession>